<dbReference type="WBParaSite" id="JU765_v2.g12715.t1">
    <property type="protein sequence ID" value="JU765_v2.g12715.t1"/>
    <property type="gene ID" value="JU765_v2.g12715"/>
</dbReference>
<evidence type="ECO:0000313" key="1">
    <source>
        <dbReference type="Proteomes" id="UP000887576"/>
    </source>
</evidence>
<sequence length="241" mass="27513">MAAKDLSADVYERFHLYSLPDKFYIEPRDKIGAVVSNSYLEIDRISGELKLKSVADAPIPTFQAELTQIYGIFGLTRLAFGDYLIVIKKADLVGVLNGAEIYHVTQTEIIPFNKTTLHLTEKQVWHNKNFVDMIQLVLATTGFYYSTKFDLTHSLQWLSENATPNFRQLPMMERANPRFVWNRHLASPLSAIPGLAKYTLPIMHGFVGFRNCLVHGNTFKLALISRRSIHRAGVRFYMRGT</sequence>
<proteinExistence type="predicted"/>
<dbReference type="Proteomes" id="UP000887576">
    <property type="component" value="Unplaced"/>
</dbReference>
<name>A0AC34Q3S9_9BILA</name>
<evidence type="ECO:0000313" key="2">
    <source>
        <dbReference type="WBParaSite" id="JU765_v2.g12715.t1"/>
    </source>
</evidence>
<organism evidence="1 2">
    <name type="scientific">Panagrolaimus sp. JU765</name>
    <dbReference type="NCBI Taxonomy" id="591449"/>
    <lineage>
        <taxon>Eukaryota</taxon>
        <taxon>Metazoa</taxon>
        <taxon>Ecdysozoa</taxon>
        <taxon>Nematoda</taxon>
        <taxon>Chromadorea</taxon>
        <taxon>Rhabditida</taxon>
        <taxon>Tylenchina</taxon>
        <taxon>Panagrolaimomorpha</taxon>
        <taxon>Panagrolaimoidea</taxon>
        <taxon>Panagrolaimidae</taxon>
        <taxon>Panagrolaimus</taxon>
    </lineage>
</organism>
<reference evidence="2" key="1">
    <citation type="submission" date="2022-11" db="UniProtKB">
        <authorList>
            <consortium name="WormBaseParasite"/>
        </authorList>
    </citation>
    <scope>IDENTIFICATION</scope>
</reference>
<accession>A0AC34Q3S9</accession>
<protein>
    <submittedName>
        <fullName evidence="2">SAC domain-containing protein</fullName>
    </submittedName>
</protein>